<keyword evidence="4" id="KW-1185">Reference proteome</keyword>
<evidence type="ECO:0000256" key="1">
    <source>
        <dbReference type="SAM" id="MobiDB-lite"/>
    </source>
</evidence>
<organism evidence="3 4">
    <name type="scientific">Streptomyces coryli</name>
    <dbReference type="NCBI Taxonomy" id="1128680"/>
    <lineage>
        <taxon>Bacteria</taxon>
        <taxon>Bacillati</taxon>
        <taxon>Actinomycetota</taxon>
        <taxon>Actinomycetes</taxon>
        <taxon>Kitasatosporales</taxon>
        <taxon>Streptomycetaceae</taxon>
        <taxon>Streptomyces</taxon>
    </lineage>
</organism>
<evidence type="ECO:0000256" key="2">
    <source>
        <dbReference type="SAM" id="Phobius"/>
    </source>
</evidence>
<reference evidence="3 4" key="1">
    <citation type="submission" date="2020-02" db="EMBL/GenBank/DDBJ databases">
        <title>Whole-genome analyses of novel actinobacteria.</title>
        <authorList>
            <person name="Sahin N."/>
        </authorList>
    </citation>
    <scope>NUCLEOTIDE SEQUENCE [LARGE SCALE GENOMIC DNA]</scope>
    <source>
        <strain evidence="3 4">A7024</strain>
    </source>
</reference>
<dbReference type="AlphaFoldDB" id="A0A6G4U613"/>
<proteinExistence type="predicted"/>
<evidence type="ECO:0000313" key="3">
    <source>
        <dbReference type="EMBL" id="NGN67679.1"/>
    </source>
</evidence>
<dbReference type="EMBL" id="JAAKZV010000156">
    <property type="protein sequence ID" value="NGN67679.1"/>
    <property type="molecule type" value="Genomic_DNA"/>
</dbReference>
<dbReference type="RefSeq" id="WP_165240970.1">
    <property type="nucleotide sequence ID" value="NZ_JAAKZV010000156.1"/>
</dbReference>
<name>A0A6G4U613_9ACTN</name>
<keyword evidence="2" id="KW-0472">Membrane</keyword>
<evidence type="ECO:0000313" key="4">
    <source>
        <dbReference type="Proteomes" id="UP000481583"/>
    </source>
</evidence>
<keyword evidence="2" id="KW-0812">Transmembrane</keyword>
<evidence type="ECO:0008006" key="5">
    <source>
        <dbReference type="Google" id="ProtNLM"/>
    </source>
</evidence>
<comment type="caution">
    <text evidence="3">The sequence shown here is derived from an EMBL/GenBank/DDBJ whole genome shotgun (WGS) entry which is preliminary data.</text>
</comment>
<accession>A0A6G4U613</accession>
<feature type="transmembrane region" description="Helical" evidence="2">
    <location>
        <begin position="50"/>
        <end position="71"/>
    </location>
</feature>
<dbReference type="Proteomes" id="UP000481583">
    <property type="component" value="Unassembled WGS sequence"/>
</dbReference>
<sequence>MWQGGEQQPNPYQQQPGYQQGYIPAQHYATPHPTPPQQAPGAPGRKNLGWLWGGLAGAVAASVVWAGLVFAGPLGGEGKDASAEPDLRGYTYQKDPCAKTDFSAFRSEYNDLGDSQDQSSTHRAVDAMWCWNSPQGSEGTAEASVAMEMWLYKKTDPAENFRGTYESYEQRSDGDVSYRVEQVDGLGDDAYLVKPKDSGDSGAVYLAVRQGWMTYQMSWTPLTSGEASDTPDATTVERMLREATETTLKNMKG</sequence>
<feature type="region of interest" description="Disordered" evidence="1">
    <location>
        <begin position="25"/>
        <end position="45"/>
    </location>
</feature>
<gene>
    <name evidence="3" type="ORF">G5C51_27730</name>
</gene>
<keyword evidence="2" id="KW-1133">Transmembrane helix</keyword>
<protein>
    <recommendedName>
        <fullName evidence="5">DUF3558 domain-containing protein</fullName>
    </recommendedName>
</protein>